<comment type="caution">
    <text evidence="4">The sequence shown here is derived from an EMBL/GenBank/DDBJ whole genome shotgun (WGS) entry which is preliminary data.</text>
</comment>
<comment type="catalytic activity">
    <reaction evidence="3">
        <text>O-phospho-D-serine + H2O = D-serine + phosphate</text>
        <dbReference type="Rhea" id="RHEA:24873"/>
        <dbReference type="ChEBI" id="CHEBI:15377"/>
        <dbReference type="ChEBI" id="CHEBI:35247"/>
        <dbReference type="ChEBI" id="CHEBI:43474"/>
        <dbReference type="ChEBI" id="CHEBI:58680"/>
        <dbReference type="EC" id="3.1.3.3"/>
    </reaction>
</comment>
<keyword evidence="3" id="KW-0170">Cobalt</keyword>
<proteinExistence type="inferred from homology"/>
<dbReference type="EMBL" id="JBHUGI010000027">
    <property type="protein sequence ID" value="MFD1928408.1"/>
    <property type="molecule type" value="Genomic_DNA"/>
</dbReference>
<protein>
    <recommendedName>
        <fullName evidence="3">Phosphoserine phosphatase</fullName>
        <shortName evidence="3">PSP</shortName>
        <ecNumber evidence="3">3.1.3.3</ecNumber>
    </recommendedName>
</protein>
<evidence type="ECO:0000313" key="4">
    <source>
        <dbReference type="EMBL" id="MFD1928408.1"/>
    </source>
</evidence>
<dbReference type="PANTHER" id="PTHR46470">
    <property type="entry name" value="N-ACYLNEURAMINATE-9-PHOSPHATASE"/>
    <property type="match status" value="1"/>
</dbReference>
<keyword evidence="5" id="KW-1185">Reference proteome</keyword>
<dbReference type="InterPro" id="IPR044266">
    <property type="entry name" value="PSP_YsaA"/>
</dbReference>
<sequence length="260" mass="29598">MIKTIIFDLDDTLLWDKKSVETAFKRTCEKAAVTYKGLNPKVLEDAVRNEARDLYATYDTYEYTQMIGINPFEGLWGTFDDLGSDFQKMKKIVPAYQQEAWTKGLLRIGIDDAKLGLELAQTFPLERKKSPFVYEETFKVLDALKGKYQLILLTNGSPSLQQIKLDITPEIAPYFDHIIVSGAFGKGKPDPSIFHHVLERSNTSAEEALMVGDNLMTDILGASRVGMKSVWINRENKEPMEDVQPTYEIKNLEELFTIIK</sequence>
<dbReference type="NCBIfam" id="TIGR01509">
    <property type="entry name" value="HAD-SF-IA-v3"/>
    <property type="match status" value="1"/>
</dbReference>
<dbReference type="SFLD" id="SFLDS00003">
    <property type="entry name" value="Haloacid_Dehalogenase"/>
    <property type="match status" value="1"/>
</dbReference>
<evidence type="ECO:0000313" key="5">
    <source>
        <dbReference type="Proteomes" id="UP001597218"/>
    </source>
</evidence>
<comment type="pathway">
    <text evidence="3">Amino-acid biosynthesis; L-serine biosynthesis; L-serine from 3-phospho-D-glycerate: step 3/3.</text>
</comment>
<comment type="catalytic activity">
    <reaction evidence="3">
        <text>O-phospho-L-serine + H2O = L-serine + phosphate</text>
        <dbReference type="Rhea" id="RHEA:21208"/>
        <dbReference type="ChEBI" id="CHEBI:15377"/>
        <dbReference type="ChEBI" id="CHEBI:33384"/>
        <dbReference type="ChEBI" id="CHEBI:43474"/>
        <dbReference type="ChEBI" id="CHEBI:57524"/>
        <dbReference type="EC" id="3.1.3.3"/>
    </reaction>
</comment>
<dbReference type="GO" id="GO:0016787">
    <property type="term" value="F:hydrolase activity"/>
    <property type="evidence" value="ECO:0007669"/>
    <property type="project" value="UniProtKB-KW"/>
</dbReference>
<keyword evidence="1 3" id="KW-0378">Hydrolase</keyword>
<dbReference type="Pfam" id="PF00702">
    <property type="entry name" value="Hydrolase"/>
    <property type="match status" value="1"/>
</dbReference>
<dbReference type="SFLD" id="SFLDG01135">
    <property type="entry name" value="C1.5.6:_HAD__Beta-PGM__Phospha"/>
    <property type="match status" value="1"/>
</dbReference>
<dbReference type="NCBIfam" id="TIGR01549">
    <property type="entry name" value="HAD-SF-IA-v1"/>
    <property type="match status" value="1"/>
</dbReference>
<dbReference type="SFLD" id="SFLDG01129">
    <property type="entry name" value="C1.5:_HAD__Beta-PGM__Phosphata"/>
    <property type="match status" value="1"/>
</dbReference>
<evidence type="ECO:0000256" key="3">
    <source>
        <dbReference type="HAMAP-Rule" id="MF_02240"/>
    </source>
</evidence>
<dbReference type="HAMAP" id="MF_02240">
    <property type="entry name" value="PSP"/>
    <property type="match status" value="1"/>
</dbReference>
<gene>
    <name evidence="4" type="ORF">ACFSFY_10125</name>
</gene>
<comment type="cofactor">
    <cofactor evidence="3">
        <name>Mg(2+)</name>
        <dbReference type="ChEBI" id="CHEBI:18420"/>
    </cofactor>
    <cofactor evidence="3">
        <name>Co(2+)</name>
        <dbReference type="ChEBI" id="CHEBI:48828"/>
    </cofactor>
</comment>
<dbReference type="EC" id="3.1.3.3" evidence="3"/>
<comment type="similarity">
    <text evidence="3">Belongs to the HAD-like hydrolase superfamily.</text>
</comment>
<dbReference type="SUPFAM" id="SSF56784">
    <property type="entry name" value="HAD-like"/>
    <property type="match status" value="1"/>
</dbReference>
<dbReference type="Gene3D" id="3.40.50.1000">
    <property type="entry name" value="HAD superfamily/HAD-like"/>
    <property type="match status" value="1"/>
</dbReference>
<dbReference type="Gene3D" id="1.20.120.710">
    <property type="entry name" value="Haloacid dehalogenase hydrolase-like domain"/>
    <property type="match status" value="1"/>
</dbReference>
<dbReference type="InterPro" id="IPR051400">
    <property type="entry name" value="HAD-like_hydrolase"/>
</dbReference>
<dbReference type="Proteomes" id="UP001597218">
    <property type="component" value="Unassembled WGS sequence"/>
</dbReference>
<keyword evidence="2 3" id="KW-0460">Magnesium</keyword>
<dbReference type="InterPro" id="IPR006439">
    <property type="entry name" value="HAD-SF_hydro_IA"/>
</dbReference>
<organism evidence="4 5">
    <name type="scientific">Sporosarcina siberiensis</name>
    <dbReference type="NCBI Taxonomy" id="1365606"/>
    <lineage>
        <taxon>Bacteria</taxon>
        <taxon>Bacillati</taxon>
        <taxon>Bacillota</taxon>
        <taxon>Bacilli</taxon>
        <taxon>Bacillales</taxon>
        <taxon>Caryophanaceae</taxon>
        <taxon>Sporosarcina</taxon>
    </lineage>
</organism>
<keyword evidence="3" id="KW-0718">Serine biosynthesis</keyword>
<name>A0ABW4SG09_9BACL</name>
<dbReference type="InterPro" id="IPR023214">
    <property type="entry name" value="HAD_sf"/>
</dbReference>
<dbReference type="RefSeq" id="WP_381537748.1">
    <property type="nucleotide sequence ID" value="NZ_JBHUGI010000027.1"/>
</dbReference>
<dbReference type="PRINTS" id="PR00413">
    <property type="entry name" value="HADHALOGNASE"/>
</dbReference>
<evidence type="ECO:0000256" key="1">
    <source>
        <dbReference type="ARBA" id="ARBA00022801"/>
    </source>
</evidence>
<evidence type="ECO:0000256" key="2">
    <source>
        <dbReference type="ARBA" id="ARBA00022842"/>
    </source>
</evidence>
<keyword evidence="3" id="KW-0028">Amino-acid biosynthesis</keyword>
<comment type="function">
    <text evidence="3">Catalyzes the last step of the phosphorylated serine biosynthetic pathway, i.e. dephosphorylation of O-phospho-L-serine to form L-serine.</text>
</comment>
<dbReference type="InterPro" id="IPR036412">
    <property type="entry name" value="HAD-like_sf"/>
</dbReference>
<dbReference type="PANTHER" id="PTHR46470:SF3">
    <property type="entry name" value="N-ACYLNEURAMINATE-9-PHOSPHATASE"/>
    <property type="match status" value="1"/>
</dbReference>
<accession>A0ABW4SG09</accession>
<reference evidence="5" key="1">
    <citation type="journal article" date="2019" name="Int. J. Syst. Evol. Microbiol.">
        <title>The Global Catalogue of Microorganisms (GCM) 10K type strain sequencing project: providing services to taxonomists for standard genome sequencing and annotation.</title>
        <authorList>
            <consortium name="The Broad Institute Genomics Platform"/>
            <consortium name="The Broad Institute Genome Sequencing Center for Infectious Disease"/>
            <person name="Wu L."/>
            <person name="Ma J."/>
        </authorList>
    </citation>
    <scope>NUCLEOTIDE SEQUENCE [LARGE SCALE GENOMIC DNA]</scope>
    <source>
        <strain evidence="5">CGMCC 4.7177</strain>
    </source>
</reference>